<dbReference type="InterPro" id="IPR029058">
    <property type="entry name" value="AB_hydrolase_fold"/>
</dbReference>
<dbReference type="InterPro" id="IPR005152">
    <property type="entry name" value="Lipase_secreted"/>
</dbReference>
<feature type="transmembrane region" description="Helical" evidence="2">
    <location>
        <begin position="7"/>
        <end position="26"/>
    </location>
</feature>
<dbReference type="PANTHER" id="PTHR34853:SF5">
    <property type="entry name" value="LIP-DOMAIN-CONTAINING PROTEIN-RELATED"/>
    <property type="match status" value="1"/>
</dbReference>
<dbReference type="Gene3D" id="3.40.50.1820">
    <property type="entry name" value="alpha/beta hydrolase"/>
    <property type="match status" value="1"/>
</dbReference>
<evidence type="ECO:0000256" key="1">
    <source>
        <dbReference type="ARBA" id="ARBA00022801"/>
    </source>
</evidence>
<dbReference type="Pfam" id="PF03583">
    <property type="entry name" value="LIP"/>
    <property type="match status" value="1"/>
</dbReference>
<dbReference type="AlphaFoldDB" id="A0A9P4J2D9"/>
<organism evidence="3 4">
    <name type="scientific">Myriangium duriaei CBS 260.36</name>
    <dbReference type="NCBI Taxonomy" id="1168546"/>
    <lineage>
        <taxon>Eukaryota</taxon>
        <taxon>Fungi</taxon>
        <taxon>Dikarya</taxon>
        <taxon>Ascomycota</taxon>
        <taxon>Pezizomycotina</taxon>
        <taxon>Dothideomycetes</taxon>
        <taxon>Dothideomycetidae</taxon>
        <taxon>Myriangiales</taxon>
        <taxon>Myriangiaceae</taxon>
        <taxon>Myriangium</taxon>
    </lineage>
</organism>
<dbReference type="Proteomes" id="UP000799439">
    <property type="component" value="Unassembled WGS sequence"/>
</dbReference>
<protein>
    <submittedName>
        <fullName evidence="3">Secreted lipase 1</fullName>
    </submittedName>
</protein>
<gene>
    <name evidence="3" type="ORF">K461DRAFT_269224</name>
</gene>
<accession>A0A9P4J2D9</accession>
<dbReference type="Gene3D" id="1.10.260.130">
    <property type="match status" value="1"/>
</dbReference>
<comment type="caution">
    <text evidence="3">The sequence shown here is derived from an EMBL/GenBank/DDBJ whole genome shotgun (WGS) entry which is preliminary data.</text>
</comment>
<dbReference type="PANTHER" id="PTHR34853">
    <property type="match status" value="1"/>
</dbReference>
<keyword evidence="2" id="KW-0472">Membrane</keyword>
<dbReference type="GO" id="GO:0016042">
    <property type="term" value="P:lipid catabolic process"/>
    <property type="evidence" value="ECO:0007669"/>
    <property type="project" value="InterPro"/>
</dbReference>
<evidence type="ECO:0000313" key="3">
    <source>
        <dbReference type="EMBL" id="KAF2152177.1"/>
    </source>
</evidence>
<dbReference type="SUPFAM" id="SSF53474">
    <property type="entry name" value="alpha/beta-Hydrolases"/>
    <property type="match status" value="1"/>
</dbReference>
<keyword evidence="2" id="KW-0812">Transmembrane</keyword>
<dbReference type="GO" id="GO:0004806">
    <property type="term" value="F:triacylglycerol lipase activity"/>
    <property type="evidence" value="ECO:0007669"/>
    <property type="project" value="InterPro"/>
</dbReference>
<dbReference type="PIRSF" id="PIRSF029171">
    <property type="entry name" value="Esterase_LipA"/>
    <property type="match status" value="1"/>
</dbReference>
<evidence type="ECO:0000256" key="2">
    <source>
        <dbReference type="SAM" id="Phobius"/>
    </source>
</evidence>
<dbReference type="EMBL" id="ML996087">
    <property type="protein sequence ID" value="KAF2152177.1"/>
    <property type="molecule type" value="Genomic_DNA"/>
</dbReference>
<name>A0A9P4J2D9_9PEZI</name>
<keyword evidence="4" id="KW-1185">Reference proteome</keyword>
<reference evidence="3" key="1">
    <citation type="journal article" date="2020" name="Stud. Mycol.">
        <title>101 Dothideomycetes genomes: a test case for predicting lifestyles and emergence of pathogens.</title>
        <authorList>
            <person name="Haridas S."/>
            <person name="Albert R."/>
            <person name="Binder M."/>
            <person name="Bloem J."/>
            <person name="Labutti K."/>
            <person name="Salamov A."/>
            <person name="Andreopoulos B."/>
            <person name="Baker S."/>
            <person name="Barry K."/>
            <person name="Bills G."/>
            <person name="Bluhm B."/>
            <person name="Cannon C."/>
            <person name="Castanera R."/>
            <person name="Culley D."/>
            <person name="Daum C."/>
            <person name="Ezra D."/>
            <person name="Gonzalez J."/>
            <person name="Henrissat B."/>
            <person name="Kuo A."/>
            <person name="Liang C."/>
            <person name="Lipzen A."/>
            <person name="Lutzoni F."/>
            <person name="Magnuson J."/>
            <person name="Mondo S."/>
            <person name="Nolan M."/>
            <person name="Ohm R."/>
            <person name="Pangilinan J."/>
            <person name="Park H.-J."/>
            <person name="Ramirez L."/>
            <person name="Alfaro M."/>
            <person name="Sun H."/>
            <person name="Tritt A."/>
            <person name="Yoshinaga Y."/>
            <person name="Zwiers L.-H."/>
            <person name="Turgeon B."/>
            <person name="Goodwin S."/>
            <person name="Spatafora J."/>
            <person name="Crous P."/>
            <person name="Grigoriev I."/>
        </authorList>
    </citation>
    <scope>NUCLEOTIDE SEQUENCE</scope>
    <source>
        <strain evidence="3">CBS 260.36</strain>
    </source>
</reference>
<dbReference type="OrthoDB" id="2373480at2759"/>
<evidence type="ECO:0000313" key="4">
    <source>
        <dbReference type="Proteomes" id="UP000799439"/>
    </source>
</evidence>
<sequence>MRVLRRCWFVAVRILLTTTVVFTIWASQDTEALLKIPLPSQDPWYIPPANLRNFELGAVLRTREINASFFGLVPRKVLAWQLLYRTQAIDGTAIAATTTVFQPSQPKQNVFLSYQTAYNSACPNSVPSYDWRLGTGSVLRPHDHLETTVEFIRIQGYLVQGYIVSSPDHEGPDSAFTAGRVGAKCVLDNMRAVSKFGRTQGLFTTTPAIVGVGYSGGGIPTSWAAALQRNYAPELPVKGWAFGGFPCNTSESMTLTSNSSLSGLVFSGFVGLMSRTAYRAQLKPLWDRIATNEGIQMVKYVRSHGLLSNVRKYRHASLFSDRFQNLGLSLLHTPEVRPILQDNFIGLRPDETPMAPVLLYHGRDDRVVPVAQISSLTDTWCRRKASVTFTTYPGEHMAVSMLGIPGAYRFVSKAFAGKVGTACSRNHIRSSKWSLRGLSTALKPVMANLTTYLNPARRLDREHPPGISKSFE</sequence>
<keyword evidence="1" id="KW-0378">Hydrolase</keyword>
<keyword evidence="2" id="KW-1133">Transmembrane helix</keyword>
<proteinExistence type="predicted"/>